<dbReference type="Gene3D" id="1.20.1330.10">
    <property type="entry name" value="f41 fragment of flagellin, N-terminal domain"/>
    <property type="match status" value="1"/>
</dbReference>
<feature type="domain" description="Flagellin C-terminal" evidence="4">
    <location>
        <begin position="247"/>
        <end position="323"/>
    </location>
</feature>
<comment type="similarity">
    <text evidence="2">Belongs to the bacterial flagellin family.</text>
</comment>
<proteinExistence type="inferred from homology"/>
<evidence type="ECO:0000259" key="4">
    <source>
        <dbReference type="Pfam" id="PF00700"/>
    </source>
</evidence>
<sequence length="325" mass="33673">MISGIRSDLTQMLALQRQSRELSHALDIATQELSTGRKQDLVAASEGNLARLHGMDTRLAQIASDQSAIDLFDRRAELADAALAGVQEMLDPIGTEMQAAAINGDAARARSLATDAAARMEGVIGILNSTTGGRALFAGANTDGPAIATADTLMTVLRAAIAAAPEGEDAVATFFADGGGYETLIYAGAEPGAAGSLSTGAPLANMPTANAPEIRFALEGLARAALSLTADDPVARQIEAGATLANAGREVIALREGLGADRYRLEIMKDVLKAEETSTSLARASITSADPHETAARLQGLEAQLQALYVVTARLSSLSIVNFMR</sequence>
<dbReference type="GO" id="GO:0009288">
    <property type="term" value="C:bacterial-type flagellum"/>
    <property type="evidence" value="ECO:0007669"/>
    <property type="project" value="UniProtKB-SubCell"/>
</dbReference>
<keyword evidence="5" id="KW-0966">Cell projection</keyword>
<evidence type="ECO:0000256" key="2">
    <source>
        <dbReference type="ARBA" id="ARBA00005709"/>
    </source>
</evidence>
<dbReference type="GO" id="GO:0005198">
    <property type="term" value="F:structural molecule activity"/>
    <property type="evidence" value="ECO:0007669"/>
    <property type="project" value="InterPro"/>
</dbReference>
<gene>
    <name evidence="5" type="ORF">FHS89_001267</name>
</gene>
<evidence type="ECO:0000256" key="3">
    <source>
        <dbReference type="ARBA" id="ARBA00023143"/>
    </source>
</evidence>
<dbReference type="SUPFAM" id="SSF64518">
    <property type="entry name" value="Phase 1 flagellin"/>
    <property type="match status" value="1"/>
</dbReference>
<name>A0A840X3K7_9RHOB</name>
<dbReference type="RefSeq" id="WP_184009654.1">
    <property type="nucleotide sequence ID" value="NZ_JACIJS010000003.1"/>
</dbReference>
<dbReference type="AlphaFoldDB" id="A0A840X3K7"/>
<dbReference type="Proteomes" id="UP000553766">
    <property type="component" value="Unassembled WGS sequence"/>
</dbReference>
<dbReference type="InterPro" id="IPR001492">
    <property type="entry name" value="Flagellin"/>
</dbReference>
<keyword evidence="5" id="KW-0282">Flagellum</keyword>
<evidence type="ECO:0000313" key="5">
    <source>
        <dbReference type="EMBL" id="MBB5515257.1"/>
    </source>
</evidence>
<dbReference type="EMBL" id="JACIJS010000003">
    <property type="protein sequence ID" value="MBB5515257.1"/>
    <property type="molecule type" value="Genomic_DNA"/>
</dbReference>
<keyword evidence="3" id="KW-0975">Bacterial flagellum</keyword>
<comment type="caution">
    <text evidence="5">The sequence shown here is derived from an EMBL/GenBank/DDBJ whole genome shotgun (WGS) entry which is preliminary data.</text>
</comment>
<dbReference type="InterPro" id="IPR046358">
    <property type="entry name" value="Flagellin_C"/>
</dbReference>
<comment type="subcellular location">
    <subcellularLocation>
        <location evidence="1">Bacterial flagellum</location>
    </subcellularLocation>
</comment>
<dbReference type="PANTHER" id="PTHR42792:SF1">
    <property type="entry name" value="FLAGELLAR HOOK-ASSOCIATED PROTEIN 3"/>
    <property type="match status" value="1"/>
</dbReference>
<organism evidence="5 6">
    <name type="scientific">Rubricella aquisinus</name>
    <dbReference type="NCBI Taxonomy" id="2028108"/>
    <lineage>
        <taxon>Bacteria</taxon>
        <taxon>Pseudomonadati</taxon>
        <taxon>Pseudomonadota</taxon>
        <taxon>Alphaproteobacteria</taxon>
        <taxon>Rhodobacterales</taxon>
        <taxon>Paracoccaceae</taxon>
        <taxon>Rubricella</taxon>
    </lineage>
</organism>
<keyword evidence="6" id="KW-1185">Reference proteome</keyword>
<evidence type="ECO:0000313" key="6">
    <source>
        <dbReference type="Proteomes" id="UP000553766"/>
    </source>
</evidence>
<dbReference type="PANTHER" id="PTHR42792">
    <property type="entry name" value="FLAGELLIN"/>
    <property type="match status" value="1"/>
</dbReference>
<evidence type="ECO:0000256" key="1">
    <source>
        <dbReference type="ARBA" id="ARBA00004365"/>
    </source>
</evidence>
<dbReference type="Pfam" id="PF00700">
    <property type="entry name" value="Flagellin_C"/>
    <property type="match status" value="1"/>
</dbReference>
<protein>
    <submittedName>
        <fullName evidence="5">Flagellar hook-associated protein 3 FlgL</fullName>
    </submittedName>
</protein>
<keyword evidence="5" id="KW-0969">Cilium</keyword>
<accession>A0A840X3K7</accession>
<reference evidence="5 6" key="1">
    <citation type="submission" date="2020-08" db="EMBL/GenBank/DDBJ databases">
        <title>Genomic Encyclopedia of Type Strains, Phase IV (KMG-IV): sequencing the most valuable type-strain genomes for metagenomic binning, comparative biology and taxonomic classification.</title>
        <authorList>
            <person name="Goeker M."/>
        </authorList>
    </citation>
    <scope>NUCLEOTIDE SEQUENCE [LARGE SCALE GENOMIC DNA]</scope>
    <source>
        <strain evidence="5 6">DSM 103377</strain>
    </source>
</reference>